<keyword evidence="7 9" id="KW-0129">CBS domain</keyword>
<evidence type="ECO:0000259" key="13">
    <source>
        <dbReference type="PROSITE" id="PS51846"/>
    </source>
</evidence>
<dbReference type="SUPFAM" id="SSF56176">
    <property type="entry name" value="FAD-binding/transporter-associated domain-like"/>
    <property type="match status" value="1"/>
</dbReference>
<evidence type="ECO:0000256" key="11">
    <source>
        <dbReference type="SAM" id="Phobius"/>
    </source>
</evidence>
<dbReference type="Pfam" id="PF03471">
    <property type="entry name" value="CorC_HlyC"/>
    <property type="match status" value="1"/>
</dbReference>
<dbReference type="SMART" id="SM00116">
    <property type="entry name" value="CBS"/>
    <property type="match status" value="2"/>
</dbReference>
<evidence type="ECO:0000256" key="10">
    <source>
        <dbReference type="PROSITE-ProRule" id="PRU01193"/>
    </source>
</evidence>
<dbReference type="InterPro" id="IPR051676">
    <property type="entry name" value="UPF0053_domain"/>
</dbReference>
<evidence type="ECO:0000256" key="9">
    <source>
        <dbReference type="PROSITE-ProRule" id="PRU00703"/>
    </source>
</evidence>
<dbReference type="InterPro" id="IPR046342">
    <property type="entry name" value="CBS_dom_sf"/>
</dbReference>
<dbReference type="AlphaFoldDB" id="A0A9D2B728"/>
<feature type="domain" description="CNNM transmembrane" evidence="13">
    <location>
        <begin position="1"/>
        <end position="206"/>
    </location>
</feature>
<name>A0A9D2B728_9FIRM</name>
<feature type="transmembrane region" description="Helical" evidence="11">
    <location>
        <begin position="58"/>
        <end position="79"/>
    </location>
</feature>
<keyword evidence="3" id="KW-1003">Cell membrane</keyword>
<accession>A0A9D2B728</accession>
<evidence type="ECO:0000256" key="8">
    <source>
        <dbReference type="ARBA" id="ARBA00023136"/>
    </source>
</evidence>
<dbReference type="PANTHER" id="PTHR43099">
    <property type="entry name" value="UPF0053 PROTEIN YRKA"/>
    <property type="match status" value="1"/>
</dbReference>
<evidence type="ECO:0000256" key="5">
    <source>
        <dbReference type="ARBA" id="ARBA00022737"/>
    </source>
</evidence>
<evidence type="ECO:0000256" key="7">
    <source>
        <dbReference type="ARBA" id="ARBA00023122"/>
    </source>
</evidence>
<reference evidence="14" key="1">
    <citation type="journal article" date="2021" name="PeerJ">
        <title>Extensive microbial diversity within the chicken gut microbiome revealed by metagenomics and culture.</title>
        <authorList>
            <person name="Gilroy R."/>
            <person name="Ravi A."/>
            <person name="Getino M."/>
            <person name="Pursley I."/>
            <person name="Horton D.L."/>
            <person name="Alikhan N.F."/>
            <person name="Baker D."/>
            <person name="Gharbi K."/>
            <person name="Hall N."/>
            <person name="Watson M."/>
            <person name="Adriaenssens E.M."/>
            <person name="Foster-Nyarko E."/>
            <person name="Jarju S."/>
            <person name="Secka A."/>
            <person name="Antonio M."/>
            <person name="Oren A."/>
            <person name="Chaudhuri R.R."/>
            <person name="La Ragione R."/>
            <person name="Hildebrand F."/>
            <person name="Pallen M.J."/>
        </authorList>
    </citation>
    <scope>NUCLEOTIDE SEQUENCE</scope>
    <source>
        <strain evidence="14">CHK188-5543</strain>
    </source>
</reference>
<keyword evidence="5" id="KW-0677">Repeat</keyword>
<dbReference type="SMART" id="SM01091">
    <property type="entry name" value="CorC_HlyC"/>
    <property type="match status" value="1"/>
</dbReference>
<sequence>MNHLPQQLAIQVALILLNAFFAMTEIAVISLTPAKLKKQAEEGDATARRLLKLVEEPSGFLSTIQIGITLAGLLGSAFAADSFSEPLTNWVYNTLGFQVLPMAVLEPLSLILITCILSYFMLIFGELVPKRIAMQKTYAVARIASGPVLFLMKVARPVVAFLSFSTNTMLRLLRLKAEAEEEEVTEEEIRLMVDMGEERGTIQPEEKQWIENVFDFGDCVASDTMTHVSEMRGLQADTPPEEISRIIAQTGLSRFPVYETDINHITGVLAARDFLLEQGRPNPRPVRELLRAPYFVPESVRCSVLFHDMQQKKIHLCIVLDEYGETAGLITMEDLLEEIVGNIYDEFDPQEPEEIERLGENLWRVSGAVDIDTLSEALGVALPEDEDYETLGGMVFSRLHTIPQDGSTFELEVNGLHIWVDLVQKHRIVQARVAKLAPQPQPVEEN</sequence>
<evidence type="ECO:0000256" key="3">
    <source>
        <dbReference type="ARBA" id="ARBA00022475"/>
    </source>
</evidence>
<evidence type="ECO:0000259" key="12">
    <source>
        <dbReference type="PROSITE" id="PS51371"/>
    </source>
</evidence>
<protein>
    <submittedName>
        <fullName evidence="14">Hemolysin family protein</fullName>
    </submittedName>
</protein>
<dbReference type="InterPro" id="IPR005170">
    <property type="entry name" value="Transptr-assoc_dom"/>
</dbReference>
<proteinExistence type="inferred from homology"/>
<dbReference type="Pfam" id="PF01595">
    <property type="entry name" value="CNNM"/>
    <property type="match status" value="1"/>
</dbReference>
<dbReference type="GO" id="GO:0005886">
    <property type="term" value="C:plasma membrane"/>
    <property type="evidence" value="ECO:0007669"/>
    <property type="project" value="UniProtKB-SubCell"/>
</dbReference>
<dbReference type="Pfam" id="PF00571">
    <property type="entry name" value="CBS"/>
    <property type="match status" value="2"/>
</dbReference>
<evidence type="ECO:0000313" key="15">
    <source>
        <dbReference type="Proteomes" id="UP000886800"/>
    </source>
</evidence>
<comment type="similarity">
    <text evidence="2">Belongs to the UPF0053 family.</text>
</comment>
<feature type="transmembrane region" description="Helical" evidence="11">
    <location>
        <begin position="99"/>
        <end position="122"/>
    </location>
</feature>
<evidence type="ECO:0000256" key="4">
    <source>
        <dbReference type="ARBA" id="ARBA00022692"/>
    </source>
</evidence>
<organism evidence="14 15">
    <name type="scientific">Candidatus Anaerotruncus excrementipullorum</name>
    <dbReference type="NCBI Taxonomy" id="2838465"/>
    <lineage>
        <taxon>Bacteria</taxon>
        <taxon>Bacillati</taxon>
        <taxon>Bacillota</taxon>
        <taxon>Clostridia</taxon>
        <taxon>Eubacteriales</taxon>
        <taxon>Oscillospiraceae</taxon>
        <taxon>Anaerotruncus</taxon>
    </lineage>
</organism>
<evidence type="ECO:0000256" key="2">
    <source>
        <dbReference type="ARBA" id="ARBA00006337"/>
    </source>
</evidence>
<dbReference type="PROSITE" id="PS51846">
    <property type="entry name" value="CNNM"/>
    <property type="match status" value="1"/>
</dbReference>
<evidence type="ECO:0000256" key="6">
    <source>
        <dbReference type="ARBA" id="ARBA00022989"/>
    </source>
</evidence>
<dbReference type="EMBL" id="DXES01000004">
    <property type="protein sequence ID" value="HIX64647.1"/>
    <property type="molecule type" value="Genomic_DNA"/>
</dbReference>
<dbReference type="Gene3D" id="3.30.465.10">
    <property type="match status" value="1"/>
</dbReference>
<dbReference type="GO" id="GO:0050660">
    <property type="term" value="F:flavin adenine dinucleotide binding"/>
    <property type="evidence" value="ECO:0007669"/>
    <property type="project" value="InterPro"/>
</dbReference>
<dbReference type="InterPro" id="IPR044751">
    <property type="entry name" value="Ion_transp-like_CBS"/>
</dbReference>
<dbReference type="FunFam" id="3.10.580.10:FF:000002">
    <property type="entry name" value="Magnesium/cobalt efflux protein CorC"/>
    <property type="match status" value="1"/>
</dbReference>
<dbReference type="InterPro" id="IPR002550">
    <property type="entry name" value="CNNM"/>
</dbReference>
<evidence type="ECO:0000313" key="14">
    <source>
        <dbReference type="EMBL" id="HIX64647.1"/>
    </source>
</evidence>
<keyword evidence="6 10" id="KW-1133">Transmembrane helix</keyword>
<reference evidence="14" key="2">
    <citation type="submission" date="2021-04" db="EMBL/GenBank/DDBJ databases">
        <authorList>
            <person name="Gilroy R."/>
        </authorList>
    </citation>
    <scope>NUCLEOTIDE SEQUENCE</scope>
    <source>
        <strain evidence="14">CHK188-5543</strain>
    </source>
</reference>
<dbReference type="InterPro" id="IPR036318">
    <property type="entry name" value="FAD-bd_PCMH-like_sf"/>
</dbReference>
<dbReference type="CDD" id="cd04590">
    <property type="entry name" value="CBS_pair_CorC_HlyC_assoc"/>
    <property type="match status" value="1"/>
</dbReference>
<dbReference type="InterPro" id="IPR016169">
    <property type="entry name" value="FAD-bd_PCMH_sub2"/>
</dbReference>
<dbReference type="SUPFAM" id="SSF54631">
    <property type="entry name" value="CBS-domain pair"/>
    <property type="match status" value="1"/>
</dbReference>
<keyword evidence="4 10" id="KW-0812">Transmembrane</keyword>
<evidence type="ECO:0000256" key="1">
    <source>
        <dbReference type="ARBA" id="ARBA00004651"/>
    </source>
</evidence>
<keyword evidence="8 10" id="KW-0472">Membrane</keyword>
<gene>
    <name evidence="14" type="ORF">H9736_00205</name>
</gene>
<dbReference type="Proteomes" id="UP000886800">
    <property type="component" value="Unassembled WGS sequence"/>
</dbReference>
<dbReference type="PANTHER" id="PTHR43099:SF5">
    <property type="entry name" value="HLYC_CORC FAMILY TRANSPORTER"/>
    <property type="match status" value="1"/>
</dbReference>
<feature type="transmembrane region" description="Helical" evidence="11">
    <location>
        <begin position="12"/>
        <end position="31"/>
    </location>
</feature>
<dbReference type="Gene3D" id="3.10.580.10">
    <property type="entry name" value="CBS-domain"/>
    <property type="match status" value="1"/>
</dbReference>
<feature type="domain" description="CBS" evidence="12">
    <location>
        <begin position="225"/>
        <end position="284"/>
    </location>
</feature>
<feature type="transmembrane region" description="Helical" evidence="11">
    <location>
        <begin position="143"/>
        <end position="164"/>
    </location>
</feature>
<feature type="domain" description="CBS" evidence="12">
    <location>
        <begin position="289"/>
        <end position="346"/>
    </location>
</feature>
<dbReference type="PROSITE" id="PS51371">
    <property type="entry name" value="CBS"/>
    <property type="match status" value="2"/>
</dbReference>
<comment type="caution">
    <text evidence="14">The sequence shown here is derived from an EMBL/GenBank/DDBJ whole genome shotgun (WGS) entry which is preliminary data.</text>
</comment>
<comment type="subcellular location">
    <subcellularLocation>
        <location evidence="1">Cell membrane</location>
        <topology evidence="1">Multi-pass membrane protein</topology>
    </subcellularLocation>
</comment>
<dbReference type="InterPro" id="IPR000644">
    <property type="entry name" value="CBS_dom"/>
</dbReference>